<geneLocation type="plasmid" evidence="1 2">
    <name>unnamed5</name>
</geneLocation>
<accession>A0ACD5G5T0</accession>
<sequence length="190" mass="21984">MNKILCFLSPNRQPKTSDDMLIEFLQQCRIQGIHFLFQTSSIEHQIKTLIQSLNLSCSDTQTRLNAHLTPISTSNLGTAEFFTSMNHDEKQAFPCQMCDKCAPELFKHYGYRVADHSWCSQCHQNGECLDIALIEHYRKHGINDETIHHKLPRARWSPRGEPLKHQSLKDIEMAYQPVFEAARQNTNTVK</sequence>
<evidence type="ECO:0000313" key="1">
    <source>
        <dbReference type="EMBL" id="XNH97207.1"/>
    </source>
</evidence>
<keyword evidence="1" id="KW-0614">Plasmid</keyword>
<name>A0ACD5G5T0_9VIBR</name>
<dbReference type="EMBL" id="CP170595">
    <property type="protein sequence ID" value="XNH97207.1"/>
    <property type="molecule type" value="Genomic_DNA"/>
</dbReference>
<evidence type="ECO:0000313" key="2">
    <source>
        <dbReference type="Proteomes" id="UP000235310"/>
    </source>
</evidence>
<proteinExistence type="predicted"/>
<reference evidence="1 2" key="1">
    <citation type="journal article" date="2018" name="Nature">
        <title>A major lineage of non-tailed dsDNA viruses as unrecognized killers of marine bacteria.</title>
        <authorList>
            <person name="Kauffman K.M."/>
            <person name="Hussain F.A."/>
            <person name="Yang J."/>
            <person name="Arevalo P."/>
            <person name="Brown J.M."/>
            <person name="Chang W.K."/>
            <person name="VanInsberghe D."/>
            <person name="Elsherbini J."/>
            <person name="Sharma R.S."/>
            <person name="Cutler M.B."/>
            <person name="Kelly L."/>
            <person name="Polz M.F."/>
        </authorList>
    </citation>
    <scope>NUCLEOTIDE SEQUENCE [LARGE SCALE GENOMIC DNA]</scope>
    <source>
        <strain evidence="1 2">10N.222.46.E12</strain>
    </source>
</reference>
<dbReference type="Proteomes" id="UP000235310">
    <property type="component" value="Plasmid unnamed5"/>
</dbReference>
<protein>
    <submittedName>
        <fullName evidence="1">Uncharacterized protein</fullName>
    </submittedName>
</protein>
<organism evidence="1 2">
    <name type="scientific">Vibrio cyclitrophicus</name>
    <dbReference type="NCBI Taxonomy" id="47951"/>
    <lineage>
        <taxon>Bacteria</taxon>
        <taxon>Pseudomonadati</taxon>
        <taxon>Pseudomonadota</taxon>
        <taxon>Gammaproteobacteria</taxon>
        <taxon>Vibrionales</taxon>
        <taxon>Vibrionaceae</taxon>
        <taxon>Vibrio</taxon>
    </lineage>
</organism>
<gene>
    <name evidence="1" type="ORF">BCS90_26705</name>
</gene>